<proteinExistence type="predicted"/>
<dbReference type="AlphaFoldDB" id="A0A0F8WSY0"/>
<organism evidence="1">
    <name type="scientific">marine sediment metagenome</name>
    <dbReference type="NCBI Taxonomy" id="412755"/>
    <lineage>
        <taxon>unclassified sequences</taxon>
        <taxon>metagenomes</taxon>
        <taxon>ecological metagenomes</taxon>
    </lineage>
</organism>
<name>A0A0F8WSY0_9ZZZZ</name>
<reference evidence="1" key="1">
    <citation type="journal article" date="2015" name="Nature">
        <title>Complex archaea that bridge the gap between prokaryotes and eukaryotes.</title>
        <authorList>
            <person name="Spang A."/>
            <person name="Saw J.H."/>
            <person name="Jorgensen S.L."/>
            <person name="Zaremba-Niedzwiedzka K."/>
            <person name="Martijn J."/>
            <person name="Lind A.E."/>
            <person name="van Eijk R."/>
            <person name="Schleper C."/>
            <person name="Guy L."/>
            <person name="Ettema T.J."/>
        </authorList>
    </citation>
    <scope>NUCLEOTIDE SEQUENCE</scope>
</reference>
<feature type="non-terminal residue" evidence="1">
    <location>
        <position position="1"/>
    </location>
</feature>
<accession>A0A0F8WSY0</accession>
<gene>
    <name evidence="1" type="ORF">LCGC14_3028610</name>
</gene>
<dbReference type="EMBL" id="LAZR01063180">
    <property type="protein sequence ID" value="KKK60012.1"/>
    <property type="molecule type" value="Genomic_DNA"/>
</dbReference>
<comment type="caution">
    <text evidence="1">The sequence shown here is derived from an EMBL/GenBank/DDBJ whole genome shotgun (WGS) entry which is preliminary data.</text>
</comment>
<protein>
    <submittedName>
        <fullName evidence="1">Uncharacterized protein</fullName>
    </submittedName>
</protein>
<sequence>QDAINKDIVGTYAGLDLLGYMGDPRDKFNDSYRSLDELNNFYWEKYTSRPDHNSFIRVIKNYDQSFFDHLKSLIPARAKPVIGTLVEPHILERYKYKWSPLGEERNDYQTNLYKMAEPTFSSDYSTYDTAILQINNIEEAEYLTYIAVLDVGLAESSSYYVGEQQVIDMVYPIQDNGLFEIVTYYSSSNTSRKYKVTELLPGNWYLQYQELQSRIWYNGTKNTKDTTVDGKDPVEISFTNPNKLKATDQGPSKITVE</sequence>
<evidence type="ECO:0000313" key="1">
    <source>
        <dbReference type="EMBL" id="KKK60012.1"/>
    </source>
</evidence>